<dbReference type="Proteomes" id="UP001497480">
    <property type="component" value="Unassembled WGS sequence"/>
</dbReference>
<evidence type="ECO:0000313" key="4">
    <source>
        <dbReference type="Proteomes" id="UP001497480"/>
    </source>
</evidence>
<evidence type="ECO:0000313" key="3">
    <source>
        <dbReference type="EMBL" id="CAL0300058.1"/>
    </source>
</evidence>
<dbReference type="Gene3D" id="1.10.8.850">
    <property type="entry name" value="Histone-lysine N methyltransferase , C-terminal domain-like"/>
    <property type="match status" value="1"/>
</dbReference>
<dbReference type="PANTHER" id="PTHR34271">
    <property type="entry name" value="NUCLEOLAR HISTONE METHYLTRANSFERASE-RELATED PROTEIN"/>
    <property type="match status" value="1"/>
</dbReference>
<dbReference type="Pfam" id="PF10440">
    <property type="entry name" value="WIYLD"/>
    <property type="match status" value="1"/>
</dbReference>
<sequence>MAPKRKMGTRMDAALDSMLPYGFPKKLVRQTVNHLLNVYGGSDGWVFIEDSAYSLLIETLLEKQQQQQEEETTAEAGHSVDIMEDNAEDGHSEAPPTDSSNGTLIPCSNLETFVDSSLSNQAIDTVSATSETCIKHPIKPVDTLSPAGETSKQSPIKAVNPASASCESDCKPNETIAMGEIHRTPLACSSLQTKLPQPAERLQHERRRPCFGWISDDEEDEGPIELPPDPLYLKSKLQY</sequence>
<dbReference type="InterPro" id="IPR018848">
    <property type="entry name" value="WIYLD_domain"/>
</dbReference>
<dbReference type="InterPro" id="IPR043017">
    <property type="entry name" value="WIYLD_dom_sf"/>
</dbReference>
<name>A0AAV1VSW4_LUPLU</name>
<proteinExistence type="predicted"/>
<evidence type="ECO:0000259" key="2">
    <source>
        <dbReference type="Pfam" id="PF10440"/>
    </source>
</evidence>
<reference evidence="3 4" key="1">
    <citation type="submission" date="2024-03" db="EMBL/GenBank/DDBJ databases">
        <authorList>
            <person name="Martinez-Hernandez J."/>
        </authorList>
    </citation>
    <scope>NUCLEOTIDE SEQUENCE [LARGE SCALE GENOMIC DNA]</scope>
</reference>
<organism evidence="3 4">
    <name type="scientific">Lupinus luteus</name>
    <name type="common">European yellow lupine</name>
    <dbReference type="NCBI Taxonomy" id="3873"/>
    <lineage>
        <taxon>Eukaryota</taxon>
        <taxon>Viridiplantae</taxon>
        <taxon>Streptophyta</taxon>
        <taxon>Embryophyta</taxon>
        <taxon>Tracheophyta</taxon>
        <taxon>Spermatophyta</taxon>
        <taxon>Magnoliopsida</taxon>
        <taxon>eudicotyledons</taxon>
        <taxon>Gunneridae</taxon>
        <taxon>Pentapetalae</taxon>
        <taxon>rosids</taxon>
        <taxon>fabids</taxon>
        <taxon>Fabales</taxon>
        <taxon>Fabaceae</taxon>
        <taxon>Papilionoideae</taxon>
        <taxon>50 kb inversion clade</taxon>
        <taxon>genistoids sensu lato</taxon>
        <taxon>core genistoids</taxon>
        <taxon>Genisteae</taxon>
        <taxon>Lupinus</taxon>
    </lineage>
</organism>
<protein>
    <recommendedName>
        <fullName evidence="2">WIYLD domain-containing protein</fullName>
    </recommendedName>
</protein>
<keyword evidence="4" id="KW-1185">Reference proteome</keyword>
<feature type="region of interest" description="Disordered" evidence="1">
    <location>
        <begin position="86"/>
        <end position="105"/>
    </location>
</feature>
<dbReference type="AlphaFoldDB" id="A0AAV1VSW4"/>
<comment type="caution">
    <text evidence="3">The sequence shown here is derived from an EMBL/GenBank/DDBJ whole genome shotgun (WGS) entry which is preliminary data.</text>
</comment>
<evidence type="ECO:0000256" key="1">
    <source>
        <dbReference type="SAM" id="MobiDB-lite"/>
    </source>
</evidence>
<accession>A0AAV1VSW4</accession>
<dbReference type="EMBL" id="CAXHTB010000001">
    <property type="protein sequence ID" value="CAL0300058.1"/>
    <property type="molecule type" value="Genomic_DNA"/>
</dbReference>
<feature type="domain" description="WIYLD" evidence="2">
    <location>
        <begin position="6"/>
        <end position="65"/>
    </location>
</feature>
<dbReference type="PANTHER" id="PTHR34271:SF1">
    <property type="entry name" value="NUCLEOLAR HISTONE METHYLTRANSFERASE-RELATED PROTEIN"/>
    <property type="match status" value="1"/>
</dbReference>
<gene>
    <name evidence="3" type="ORF">LLUT_LOCUS1118</name>
</gene>